<evidence type="ECO:0000256" key="7">
    <source>
        <dbReference type="ARBA" id="ARBA00022989"/>
    </source>
</evidence>
<evidence type="ECO:0000256" key="6">
    <source>
        <dbReference type="ARBA" id="ARBA00022840"/>
    </source>
</evidence>
<name>A0A1S8WN47_OPIVI</name>
<keyword evidence="3 9" id="KW-0812">Transmembrane</keyword>
<keyword evidence="5" id="KW-0547">Nucleotide-binding</keyword>
<evidence type="ECO:0000313" key="12">
    <source>
        <dbReference type="Proteomes" id="UP000243686"/>
    </source>
</evidence>
<keyword evidence="4" id="KW-0677">Repeat</keyword>
<dbReference type="PANTHER" id="PTHR24223:SF443">
    <property type="entry name" value="MULTIDRUG-RESISTANCE LIKE PROTEIN 1, ISOFORM I"/>
    <property type="match status" value="1"/>
</dbReference>
<dbReference type="PROSITE" id="PS50929">
    <property type="entry name" value="ABC_TM1F"/>
    <property type="match status" value="1"/>
</dbReference>
<keyword evidence="6" id="KW-0067">ATP-binding</keyword>
<evidence type="ECO:0000256" key="2">
    <source>
        <dbReference type="ARBA" id="ARBA00022448"/>
    </source>
</evidence>
<keyword evidence="7 9" id="KW-1133">Transmembrane helix</keyword>
<evidence type="ECO:0000256" key="1">
    <source>
        <dbReference type="ARBA" id="ARBA00004127"/>
    </source>
</evidence>
<evidence type="ECO:0000259" key="10">
    <source>
        <dbReference type="PROSITE" id="PS50929"/>
    </source>
</evidence>
<evidence type="ECO:0000256" key="8">
    <source>
        <dbReference type="ARBA" id="ARBA00023136"/>
    </source>
</evidence>
<accession>A0A1S8WN47</accession>
<feature type="non-terminal residue" evidence="11">
    <location>
        <position position="1"/>
    </location>
</feature>
<sequence>LMMVKDDRIKLLNQTFVGIKVLKMYAWELAFQDRITKLRDKEVNLIRKMAYLRSVNSVTAFCAPILMSAKTFKYLRFFNSLILGSSPYLRLIFLPTACFRLQKLT</sequence>
<proteinExistence type="predicted"/>
<evidence type="ECO:0000256" key="3">
    <source>
        <dbReference type="ARBA" id="ARBA00022692"/>
    </source>
</evidence>
<keyword evidence="2" id="KW-0813">Transport</keyword>
<gene>
    <name evidence="11" type="ORF">X801_08362</name>
</gene>
<dbReference type="SUPFAM" id="SSF90123">
    <property type="entry name" value="ABC transporter transmembrane region"/>
    <property type="match status" value="1"/>
</dbReference>
<dbReference type="AlphaFoldDB" id="A0A1S8WN47"/>
<dbReference type="EMBL" id="KV900923">
    <property type="protein sequence ID" value="OON15831.1"/>
    <property type="molecule type" value="Genomic_DNA"/>
</dbReference>
<dbReference type="Pfam" id="PF00664">
    <property type="entry name" value="ABC_membrane"/>
    <property type="match status" value="1"/>
</dbReference>
<organism evidence="11 12">
    <name type="scientific">Opisthorchis viverrini</name>
    <name type="common">Southeast Asian liver fluke</name>
    <dbReference type="NCBI Taxonomy" id="6198"/>
    <lineage>
        <taxon>Eukaryota</taxon>
        <taxon>Metazoa</taxon>
        <taxon>Spiralia</taxon>
        <taxon>Lophotrochozoa</taxon>
        <taxon>Platyhelminthes</taxon>
        <taxon>Trematoda</taxon>
        <taxon>Digenea</taxon>
        <taxon>Opisthorchiida</taxon>
        <taxon>Opisthorchiata</taxon>
        <taxon>Opisthorchiidae</taxon>
        <taxon>Opisthorchis</taxon>
    </lineage>
</organism>
<dbReference type="InterPro" id="IPR011527">
    <property type="entry name" value="ABC1_TM_dom"/>
</dbReference>
<dbReference type="GO" id="GO:0005524">
    <property type="term" value="F:ATP binding"/>
    <property type="evidence" value="ECO:0007669"/>
    <property type="project" value="UniProtKB-KW"/>
</dbReference>
<dbReference type="GO" id="GO:0140359">
    <property type="term" value="F:ABC-type transporter activity"/>
    <property type="evidence" value="ECO:0007669"/>
    <property type="project" value="InterPro"/>
</dbReference>
<evidence type="ECO:0000313" key="11">
    <source>
        <dbReference type="EMBL" id="OON15831.1"/>
    </source>
</evidence>
<evidence type="ECO:0000256" key="9">
    <source>
        <dbReference type="SAM" id="Phobius"/>
    </source>
</evidence>
<protein>
    <recommendedName>
        <fullName evidence="10">ABC transmembrane type-1 domain-containing protein</fullName>
    </recommendedName>
</protein>
<comment type="subcellular location">
    <subcellularLocation>
        <location evidence="1">Endomembrane system</location>
        <topology evidence="1">Multi-pass membrane protein</topology>
    </subcellularLocation>
</comment>
<feature type="domain" description="ABC transmembrane type-1" evidence="10">
    <location>
        <begin position="1"/>
        <end position="69"/>
    </location>
</feature>
<dbReference type="PANTHER" id="PTHR24223">
    <property type="entry name" value="ATP-BINDING CASSETTE SUB-FAMILY C"/>
    <property type="match status" value="1"/>
</dbReference>
<dbReference type="InterPro" id="IPR050173">
    <property type="entry name" value="ABC_transporter_C-like"/>
</dbReference>
<dbReference type="InterPro" id="IPR036640">
    <property type="entry name" value="ABC1_TM_sf"/>
</dbReference>
<dbReference type="GO" id="GO:0012505">
    <property type="term" value="C:endomembrane system"/>
    <property type="evidence" value="ECO:0007669"/>
    <property type="project" value="UniProtKB-SubCell"/>
</dbReference>
<dbReference type="GO" id="GO:0016020">
    <property type="term" value="C:membrane"/>
    <property type="evidence" value="ECO:0007669"/>
    <property type="project" value="InterPro"/>
</dbReference>
<evidence type="ECO:0000256" key="4">
    <source>
        <dbReference type="ARBA" id="ARBA00022737"/>
    </source>
</evidence>
<feature type="transmembrane region" description="Helical" evidence="9">
    <location>
        <begin position="81"/>
        <end position="101"/>
    </location>
</feature>
<keyword evidence="8 9" id="KW-0472">Membrane</keyword>
<evidence type="ECO:0000256" key="5">
    <source>
        <dbReference type="ARBA" id="ARBA00022741"/>
    </source>
</evidence>
<dbReference type="Gene3D" id="1.20.1560.10">
    <property type="entry name" value="ABC transporter type 1, transmembrane domain"/>
    <property type="match status" value="1"/>
</dbReference>
<keyword evidence="12" id="KW-1185">Reference proteome</keyword>
<reference evidence="11 12" key="1">
    <citation type="submission" date="2015-03" db="EMBL/GenBank/DDBJ databases">
        <title>Draft genome of the nematode, Opisthorchis viverrini.</title>
        <authorList>
            <person name="Mitreva M."/>
        </authorList>
    </citation>
    <scope>NUCLEOTIDE SEQUENCE [LARGE SCALE GENOMIC DNA]</scope>
    <source>
        <strain evidence="11">Khon Kaen</strain>
    </source>
</reference>
<dbReference type="Proteomes" id="UP000243686">
    <property type="component" value="Unassembled WGS sequence"/>
</dbReference>